<keyword evidence="2" id="KW-1185">Reference proteome</keyword>
<gene>
    <name evidence="1" type="ORF">Tco_1044322</name>
</gene>
<dbReference type="Proteomes" id="UP001151760">
    <property type="component" value="Unassembled WGS sequence"/>
</dbReference>
<sequence length="147" mass="16400">MNANVHCFNALVVQRVQFAGTGYGWIMALVNSVVGQIKDGTILSWQVIWLLADLEIVLNGLHHEVSSTQNCFYAMKIFCQNRQVLQPSMPTIISTGQDMRASTGNQRLYLEKYFDYTSIYIGRLATTAAADEKAKVADNEPPLEPTI</sequence>
<accession>A0ABQ5GPK6</accession>
<reference evidence="1" key="2">
    <citation type="submission" date="2022-01" db="EMBL/GenBank/DDBJ databases">
        <authorList>
            <person name="Yamashiro T."/>
            <person name="Shiraishi A."/>
            <person name="Satake H."/>
            <person name="Nakayama K."/>
        </authorList>
    </citation>
    <scope>NUCLEOTIDE SEQUENCE</scope>
</reference>
<dbReference type="EMBL" id="BQNB010018726">
    <property type="protein sequence ID" value="GJT77597.1"/>
    <property type="molecule type" value="Genomic_DNA"/>
</dbReference>
<protein>
    <submittedName>
        <fullName evidence="1">Uncharacterized protein</fullName>
    </submittedName>
</protein>
<evidence type="ECO:0000313" key="2">
    <source>
        <dbReference type="Proteomes" id="UP001151760"/>
    </source>
</evidence>
<organism evidence="1 2">
    <name type="scientific">Tanacetum coccineum</name>
    <dbReference type="NCBI Taxonomy" id="301880"/>
    <lineage>
        <taxon>Eukaryota</taxon>
        <taxon>Viridiplantae</taxon>
        <taxon>Streptophyta</taxon>
        <taxon>Embryophyta</taxon>
        <taxon>Tracheophyta</taxon>
        <taxon>Spermatophyta</taxon>
        <taxon>Magnoliopsida</taxon>
        <taxon>eudicotyledons</taxon>
        <taxon>Gunneridae</taxon>
        <taxon>Pentapetalae</taxon>
        <taxon>asterids</taxon>
        <taxon>campanulids</taxon>
        <taxon>Asterales</taxon>
        <taxon>Asteraceae</taxon>
        <taxon>Asteroideae</taxon>
        <taxon>Anthemideae</taxon>
        <taxon>Anthemidinae</taxon>
        <taxon>Tanacetum</taxon>
    </lineage>
</organism>
<proteinExistence type="predicted"/>
<evidence type="ECO:0000313" key="1">
    <source>
        <dbReference type="EMBL" id="GJT77597.1"/>
    </source>
</evidence>
<reference evidence="1" key="1">
    <citation type="journal article" date="2022" name="Int. J. Mol. Sci.">
        <title>Draft Genome of Tanacetum Coccineum: Genomic Comparison of Closely Related Tanacetum-Family Plants.</title>
        <authorList>
            <person name="Yamashiro T."/>
            <person name="Shiraishi A."/>
            <person name="Nakayama K."/>
            <person name="Satake H."/>
        </authorList>
    </citation>
    <scope>NUCLEOTIDE SEQUENCE</scope>
</reference>
<comment type="caution">
    <text evidence="1">The sequence shown here is derived from an EMBL/GenBank/DDBJ whole genome shotgun (WGS) entry which is preliminary data.</text>
</comment>
<name>A0ABQ5GPK6_9ASTR</name>